<dbReference type="GO" id="GO:0022857">
    <property type="term" value="F:transmembrane transporter activity"/>
    <property type="evidence" value="ECO:0007669"/>
    <property type="project" value="InterPro"/>
</dbReference>
<keyword evidence="7" id="KW-0653">Protein transport</keyword>
<dbReference type="OrthoDB" id="952702at2"/>
<evidence type="ECO:0000256" key="2">
    <source>
        <dbReference type="ARBA" id="ARBA00005811"/>
    </source>
</evidence>
<evidence type="ECO:0008006" key="11">
    <source>
        <dbReference type="Google" id="ProtNLM"/>
    </source>
</evidence>
<comment type="subcellular location">
    <subcellularLocation>
        <location evidence="1">Cell membrane</location>
        <topology evidence="1">Single-pass membrane protein</topology>
    </subcellularLocation>
    <subcellularLocation>
        <location evidence="7">Cell membrane</location>
        <topology evidence="7">Single-pass type II membrane protein</topology>
    </subcellularLocation>
</comment>
<keyword evidence="10" id="KW-1185">Reference proteome</keyword>
<dbReference type="AlphaFoldDB" id="A0A1S9PJQ6"/>
<evidence type="ECO:0000313" key="9">
    <source>
        <dbReference type="EMBL" id="OOQ61167.1"/>
    </source>
</evidence>
<dbReference type="GO" id="GO:0015031">
    <property type="term" value="P:protein transport"/>
    <property type="evidence" value="ECO:0007669"/>
    <property type="project" value="UniProtKB-KW"/>
</dbReference>
<evidence type="ECO:0000256" key="8">
    <source>
        <dbReference type="SAM" id="Phobius"/>
    </source>
</evidence>
<dbReference type="RefSeq" id="WP_078346993.1">
    <property type="nucleotide sequence ID" value="NZ_MBTF01000003.1"/>
</dbReference>
<keyword evidence="6 8" id="KW-0472">Membrane</keyword>
<dbReference type="Pfam" id="PF02472">
    <property type="entry name" value="ExbD"/>
    <property type="match status" value="1"/>
</dbReference>
<evidence type="ECO:0000313" key="10">
    <source>
        <dbReference type="Proteomes" id="UP000189739"/>
    </source>
</evidence>
<evidence type="ECO:0000256" key="4">
    <source>
        <dbReference type="ARBA" id="ARBA00022692"/>
    </source>
</evidence>
<dbReference type="EMBL" id="MBTF01000003">
    <property type="protein sequence ID" value="OOQ61167.1"/>
    <property type="molecule type" value="Genomic_DNA"/>
</dbReference>
<keyword evidence="5 8" id="KW-1133">Transmembrane helix</keyword>
<dbReference type="Proteomes" id="UP000189739">
    <property type="component" value="Unassembled WGS sequence"/>
</dbReference>
<name>A0A1S9PJQ6_9SPHI</name>
<evidence type="ECO:0000256" key="3">
    <source>
        <dbReference type="ARBA" id="ARBA00022475"/>
    </source>
</evidence>
<gene>
    <name evidence="9" type="ORF">BC343_22255</name>
</gene>
<protein>
    <recommendedName>
        <fullName evidence="11">Biopolymer transporter ExbD</fullName>
    </recommendedName>
</protein>
<evidence type="ECO:0000256" key="6">
    <source>
        <dbReference type="ARBA" id="ARBA00023136"/>
    </source>
</evidence>
<keyword evidence="3" id="KW-1003">Cell membrane</keyword>
<comment type="caution">
    <text evidence="9">The sequence shown here is derived from an EMBL/GenBank/DDBJ whole genome shotgun (WGS) entry which is preliminary data.</text>
</comment>
<sequence length="173" mass="19062">MAELNSAPEKQGKKVRAQKKPLKVDLTAMVDLAFLLITFFMLTTTLNKPKIIKVAMPTDSEPGPQVASRTMTICLGKGNTAMYYLGMADKPIVPATITDYSKKGLRRAIMDMQQKVGAVSNKGLMVIIKPGNTSKYESLVNTLDEMTITDIKQFAIADIDREDVSLLKSKQAY</sequence>
<evidence type="ECO:0000256" key="7">
    <source>
        <dbReference type="RuleBase" id="RU003879"/>
    </source>
</evidence>
<keyword evidence="7" id="KW-0813">Transport</keyword>
<organism evidence="9 10">
    <name type="scientific">Mucilaginibacter pedocola</name>
    <dbReference type="NCBI Taxonomy" id="1792845"/>
    <lineage>
        <taxon>Bacteria</taxon>
        <taxon>Pseudomonadati</taxon>
        <taxon>Bacteroidota</taxon>
        <taxon>Sphingobacteriia</taxon>
        <taxon>Sphingobacteriales</taxon>
        <taxon>Sphingobacteriaceae</taxon>
        <taxon>Mucilaginibacter</taxon>
    </lineage>
</organism>
<dbReference type="PANTHER" id="PTHR30558:SF3">
    <property type="entry name" value="BIOPOLYMER TRANSPORT PROTEIN EXBD-RELATED"/>
    <property type="match status" value="1"/>
</dbReference>
<evidence type="ECO:0000256" key="1">
    <source>
        <dbReference type="ARBA" id="ARBA00004162"/>
    </source>
</evidence>
<dbReference type="STRING" id="1792845.BC343_22255"/>
<dbReference type="PANTHER" id="PTHR30558">
    <property type="entry name" value="EXBD MEMBRANE COMPONENT OF PMF-DRIVEN MACROMOLECULE IMPORT SYSTEM"/>
    <property type="match status" value="1"/>
</dbReference>
<dbReference type="GO" id="GO:0005886">
    <property type="term" value="C:plasma membrane"/>
    <property type="evidence" value="ECO:0007669"/>
    <property type="project" value="UniProtKB-SubCell"/>
</dbReference>
<feature type="transmembrane region" description="Helical" evidence="8">
    <location>
        <begin position="26"/>
        <end position="46"/>
    </location>
</feature>
<dbReference type="InterPro" id="IPR003400">
    <property type="entry name" value="ExbD"/>
</dbReference>
<accession>A0A1S9PJQ6</accession>
<comment type="similarity">
    <text evidence="2 7">Belongs to the ExbD/TolR family.</text>
</comment>
<reference evidence="9 10" key="1">
    <citation type="submission" date="2016-07" db="EMBL/GenBank/DDBJ databases">
        <title>Genomic analysis of zinc-resistant bacterium Mucilaginibacter pedocola TBZ30.</title>
        <authorList>
            <person name="Huang J."/>
            <person name="Tang J."/>
        </authorList>
    </citation>
    <scope>NUCLEOTIDE SEQUENCE [LARGE SCALE GENOMIC DNA]</scope>
    <source>
        <strain evidence="9 10">TBZ30</strain>
    </source>
</reference>
<proteinExistence type="inferred from homology"/>
<keyword evidence="4 7" id="KW-0812">Transmembrane</keyword>
<evidence type="ECO:0000256" key="5">
    <source>
        <dbReference type="ARBA" id="ARBA00022989"/>
    </source>
</evidence>